<dbReference type="NCBIfam" id="TIGR02602">
    <property type="entry name" value="8TM_EpsH"/>
    <property type="match status" value="1"/>
</dbReference>
<keyword evidence="2" id="KW-1003">Cell membrane</keyword>
<dbReference type="Proteomes" id="UP001595776">
    <property type="component" value="Unassembled WGS sequence"/>
</dbReference>
<evidence type="ECO:0000256" key="8">
    <source>
        <dbReference type="SAM" id="Phobius"/>
    </source>
</evidence>
<proteinExistence type="predicted"/>
<keyword evidence="6 8" id="KW-1133">Transmembrane helix</keyword>
<dbReference type="InterPro" id="IPR019127">
    <property type="entry name" value="Exosortase"/>
</dbReference>
<dbReference type="EC" id="3.4.22.-" evidence="10"/>
<dbReference type="GO" id="GO:0016787">
    <property type="term" value="F:hydrolase activity"/>
    <property type="evidence" value="ECO:0007669"/>
    <property type="project" value="UniProtKB-KW"/>
</dbReference>
<keyword evidence="3" id="KW-0645">Protease</keyword>
<feature type="transmembrane region" description="Helical" evidence="8">
    <location>
        <begin position="34"/>
        <end position="55"/>
    </location>
</feature>
<comment type="subcellular location">
    <subcellularLocation>
        <location evidence="1">Cell membrane</location>
        <topology evidence="1">Multi-pass membrane protein</topology>
    </subcellularLocation>
</comment>
<dbReference type="RefSeq" id="WP_068145059.1">
    <property type="nucleotide sequence ID" value="NZ_JBHSCR010000035.1"/>
</dbReference>
<dbReference type="InterPro" id="IPR014263">
    <property type="entry name" value="Methanolan_biosynth_EpsI"/>
</dbReference>
<protein>
    <submittedName>
        <fullName evidence="10">Exosortase A</fullName>
        <ecNumber evidence="10">3.4.22.-</ecNumber>
    </submittedName>
</protein>
<feature type="transmembrane region" description="Helical" evidence="8">
    <location>
        <begin position="207"/>
        <end position="227"/>
    </location>
</feature>
<evidence type="ECO:0000256" key="7">
    <source>
        <dbReference type="ARBA" id="ARBA00023136"/>
    </source>
</evidence>
<dbReference type="InterPro" id="IPR013426">
    <property type="entry name" value="EpsH-like"/>
</dbReference>
<feature type="transmembrane region" description="Helical" evidence="8">
    <location>
        <begin position="247"/>
        <end position="267"/>
    </location>
</feature>
<dbReference type="Pfam" id="PF09721">
    <property type="entry name" value="Exosortase_EpsH"/>
    <property type="match status" value="1"/>
</dbReference>
<keyword evidence="11" id="KW-1185">Reference proteome</keyword>
<dbReference type="InterPro" id="IPR026392">
    <property type="entry name" value="Exo/Archaeosortase_dom"/>
</dbReference>
<sequence>MAAEVRKNLAVLGAGLLLLVVAWFDTLRHLATLVWTVDIFSHGIWVPLVSLWLIWRERSRLDKVPVSFWWPGAVGLMFVASLWLLGGAAEAKIVQHLAFVGAIQFLVLATLGPQLYRGILFPMLFLFAIVPFGSALVAPLQVFTAKIVIWALKLTGIGHQADGVLIQLSSGIFEVAAACAGVKFLFSSLITGILLCRLAFKSWRRRVLMLVASIIVPIIANAVRVYGTLLIAEATDSSFAKDVDHIVYGWGFLSAVLIILIAAAYRFSDLNDEIERADTRIEARGESEQSELFGLIAVVLSLLAVLSSGLWLPAGGQAKLSCLPDMQVVSCEDCGVRQLAVGHQPNWIDIPKADVSSPWLYRLEADTVFGVSAFFLPDRAGHRLASPVAVTFEKGWSLFYGQGLSSQAIGRAVFEETALYGDGRKRLVWRTYYVGGRFYGSALKAKLALALQRLQGRPVIGQMLVAATEFPSTPEHARAILSKFFSTLTPERFLFSVDPTGREKTLCVASPE</sequence>
<accession>A0ABV8UEN4</accession>
<feature type="transmembrane region" description="Helical" evidence="8">
    <location>
        <begin position="93"/>
        <end position="112"/>
    </location>
</feature>
<name>A0ABV8UEN4_9PROT</name>
<feature type="domain" description="Methanolan biosynthesis EpsI" evidence="9">
    <location>
        <begin position="413"/>
        <end position="490"/>
    </location>
</feature>
<dbReference type="NCBIfam" id="TIGR04178">
    <property type="entry name" value="exo_archaeo"/>
    <property type="match status" value="1"/>
</dbReference>
<feature type="transmembrane region" description="Helical" evidence="8">
    <location>
        <begin position="292"/>
        <end position="312"/>
    </location>
</feature>
<evidence type="ECO:0000256" key="3">
    <source>
        <dbReference type="ARBA" id="ARBA00022670"/>
    </source>
</evidence>
<evidence type="ECO:0000256" key="5">
    <source>
        <dbReference type="ARBA" id="ARBA00022801"/>
    </source>
</evidence>
<keyword evidence="7 8" id="KW-0472">Membrane</keyword>
<evidence type="ECO:0000256" key="1">
    <source>
        <dbReference type="ARBA" id="ARBA00004651"/>
    </source>
</evidence>
<evidence type="ECO:0000259" key="9">
    <source>
        <dbReference type="Pfam" id="PF11984"/>
    </source>
</evidence>
<evidence type="ECO:0000313" key="10">
    <source>
        <dbReference type="EMBL" id="MFC4349716.1"/>
    </source>
</evidence>
<evidence type="ECO:0000256" key="4">
    <source>
        <dbReference type="ARBA" id="ARBA00022692"/>
    </source>
</evidence>
<dbReference type="NCBIfam" id="TIGR03109">
    <property type="entry name" value="exosort_XrtA"/>
    <property type="match status" value="1"/>
</dbReference>
<dbReference type="InterPro" id="IPR017540">
    <property type="entry name" value="Exosortase-1"/>
</dbReference>
<evidence type="ECO:0000256" key="2">
    <source>
        <dbReference type="ARBA" id="ARBA00022475"/>
    </source>
</evidence>
<dbReference type="Pfam" id="PF11984">
    <property type="entry name" value="DUF3485"/>
    <property type="match status" value="1"/>
</dbReference>
<comment type="caution">
    <text evidence="10">The sequence shown here is derived from an EMBL/GenBank/DDBJ whole genome shotgun (WGS) entry which is preliminary data.</text>
</comment>
<gene>
    <name evidence="10" type="primary">xrtA</name>
    <name evidence="10" type="ORF">ACFO5Q_17830</name>
</gene>
<evidence type="ECO:0000313" key="11">
    <source>
        <dbReference type="Proteomes" id="UP001595776"/>
    </source>
</evidence>
<reference evidence="11" key="1">
    <citation type="journal article" date="2019" name="Int. J. Syst. Evol. Microbiol.">
        <title>The Global Catalogue of Microorganisms (GCM) 10K type strain sequencing project: providing services to taxonomists for standard genome sequencing and annotation.</title>
        <authorList>
            <consortium name="The Broad Institute Genomics Platform"/>
            <consortium name="The Broad Institute Genome Sequencing Center for Infectious Disease"/>
            <person name="Wu L."/>
            <person name="Ma J."/>
        </authorList>
    </citation>
    <scope>NUCLEOTIDE SEQUENCE [LARGE SCALE GENOMIC DNA]</scope>
    <source>
        <strain evidence="11">CGMCC 1.15304</strain>
    </source>
</reference>
<feature type="transmembrane region" description="Helical" evidence="8">
    <location>
        <begin position="67"/>
        <end position="87"/>
    </location>
</feature>
<feature type="transmembrane region" description="Helical" evidence="8">
    <location>
        <begin position="124"/>
        <end position="152"/>
    </location>
</feature>
<feature type="transmembrane region" description="Helical" evidence="8">
    <location>
        <begin position="172"/>
        <end position="195"/>
    </location>
</feature>
<keyword evidence="4 8" id="KW-0812">Transmembrane</keyword>
<organism evidence="10 11">
    <name type="scientific">Kordiimonas lipolytica</name>
    <dbReference type="NCBI Taxonomy" id="1662421"/>
    <lineage>
        <taxon>Bacteria</taxon>
        <taxon>Pseudomonadati</taxon>
        <taxon>Pseudomonadota</taxon>
        <taxon>Alphaproteobacteria</taxon>
        <taxon>Kordiimonadales</taxon>
        <taxon>Kordiimonadaceae</taxon>
        <taxon>Kordiimonas</taxon>
    </lineage>
</organism>
<evidence type="ECO:0000256" key="6">
    <source>
        <dbReference type="ARBA" id="ARBA00022989"/>
    </source>
</evidence>
<dbReference type="EMBL" id="JBHSCR010000035">
    <property type="protein sequence ID" value="MFC4349716.1"/>
    <property type="molecule type" value="Genomic_DNA"/>
</dbReference>
<keyword evidence="5 10" id="KW-0378">Hydrolase</keyword>